<keyword evidence="1" id="KW-0175">Coiled coil</keyword>
<evidence type="ECO:0000256" key="2">
    <source>
        <dbReference type="SAM" id="MobiDB-lite"/>
    </source>
</evidence>
<feature type="coiled-coil region" evidence="1">
    <location>
        <begin position="251"/>
        <end position="292"/>
    </location>
</feature>
<accession>A0A699GX97</accession>
<proteinExistence type="predicted"/>
<feature type="region of interest" description="Disordered" evidence="2">
    <location>
        <begin position="208"/>
        <end position="243"/>
    </location>
</feature>
<protein>
    <recommendedName>
        <fullName evidence="4">Synaptobrevin, longin-like domain protein</fullName>
    </recommendedName>
</protein>
<evidence type="ECO:0000256" key="1">
    <source>
        <dbReference type="SAM" id="Coils"/>
    </source>
</evidence>
<gene>
    <name evidence="3" type="ORF">Tci_193281</name>
</gene>
<name>A0A699GX97_TANCI</name>
<organism evidence="3">
    <name type="scientific">Tanacetum cinerariifolium</name>
    <name type="common">Dalmatian daisy</name>
    <name type="synonym">Chrysanthemum cinerariifolium</name>
    <dbReference type="NCBI Taxonomy" id="118510"/>
    <lineage>
        <taxon>Eukaryota</taxon>
        <taxon>Viridiplantae</taxon>
        <taxon>Streptophyta</taxon>
        <taxon>Embryophyta</taxon>
        <taxon>Tracheophyta</taxon>
        <taxon>Spermatophyta</taxon>
        <taxon>Magnoliopsida</taxon>
        <taxon>eudicotyledons</taxon>
        <taxon>Gunneridae</taxon>
        <taxon>Pentapetalae</taxon>
        <taxon>asterids</taxon>
        <taxon>campanulids</taxon>
        <taxon>Asterales</taxon>
        <taxon>Asteraceae</taxon>
        <taxon>Asteroideae</taxon>
        <taxon>Anthemideae</taxon>
        <taxon>Anthemidinae</taxon>
        <taxon>Tanacetum</taxon>
    </lineage>
</organism>
<reference evidence="3" key="1">
    <citation type="journal article" date="2019" name="Sci. Rep.">
        <title>Draft genome of Tanacetum cinerariifolium, the natural source of mosquito coil.</title>
        <authorList>
            <person name="Yamashiro T."/>
            <person name="Shiraishi A."/>
            <person name="Satake H."/>
            <person name="Nakayama K."/>
        </authorList>
    </citation>
    <scope>NUCLEOTIDE SEQUENCE</scope>
</reference>
<evidence type="ECO:0000313" key="3">
    <source>
        <dbReference type="EMBL" id="GEW21305.1"/>
    </source>
</evidence>
<evidence type="ECO:0008006" key="4">
    <source>
        <dbReference type="Google" id="ProtNLM"/>
    </source>
</evidence>
<dbReference type="EMBL" id="BKCJ010049379">
    <property type="protein sequence ID" value="GEW21305.1"/>
    <property type="molecule type" value="Genomic_DNA"/>
</dbReference>
<sequence>MAPLTFVDTHNMVAFLSKSEASEEDVIRRDFRLDDANGVECLPNEKIFAKLARMGYEKPPPKLTFYKAFFSTKWKFLIHTLVQCLSAKRTAWNEFSCSMASAIICLATCRKFNFSKYIFDSMVKNVDSPSKFLMYPRFLQVVINNQVDDLISHNTRYTFLTLTQKVFSNMRRVGKGFSRVETPLFAIMMLQPQPQAVEEEVEMPNALATPSPITAPSLPPQDPTLTPHATPYALPPQAQPSSPYDSTMPLLNTLMETCASLSQKVAELEHDKQTQALEILKLKNRVKKLQKKKRSNHSGLKRLRNVGTSQRVESSNDTVIEKVVTMDVEPQRRIDQEEVSAATKDESVVEPTVFDDEEVTMTMAHTLIKLKAEKSKLLDEQLAQKLHDEEVEKAATKDKQEKDDLKRAQNMAGYKMEHFRGMTYDKVRTIFEREYKKVQTLFKPDKDVEEPMKKRVAKETLLQESFKKLKAVEVSGSVSTQETPSNDPKKCPKKMFKTYMLKGFDREDMVALWNLVKENFSTAVPNVDKKKALWVELKRLFEPDADDVLWKLQRYMHYPITWKMHNNCGVHQVSSTTKRHDMFMLTEKDYPLLNGVMTLMLSAKLQVKEDNEMARDLVMKIFMEANKLKSRRIKDYHNEKIDIRFRRECEDMIDEFKGQFNGMSIEINKKKELLHLEQVANLSTYSPQRFRSFYYDDDDDYEEKPEDSLIMGNEELSTIPEKELDEIIKSSVEDHIPIPKESEDTSDIECKDSYDSNLDESSFLVTPLFDSNEDEYFAPGDDVELLFHRDPSTSKMSVVSILKGIAPDYDDSRACGFVLRSLELQSLA</sequence>
<comment type="caution">
    <text evidence="3">The sequence shown here is derived from an EMBL/GenBank/DDBJ whole genome shotgun (WGS) entry which is preliminary data.</text>
</comment>
<dbReference type="AlphaFoldDB" id="A0A699GX97"/>